<evidence type="ECO:0000313" key="1">
    <source>
        <dbReference type="EMBL" id="VDS09245.1"/>
    </source>
</evidence>
<accession>A0A3S4CJV7</accession>
<evidence type="ECO:0000313" key="2">
    <source>
        <dbReference type="Proteomes" id="UP000270743"/>
    </source>
</evidence>
<gene>
    <name evidence="1" type="ORF">PARHAE_02437</name>
</gene>
<sequence length="335" mass="34029">MVDVASVPGIGEADVWVDKVPELQNGWRPTGGPPNPVADEGLLNWPIQALTWRTRHLYNRELERRLDVSIELTVGPGGQHATLGAALEVLSLMQPRLRAQSVIGTVRLLAGFELAEQVIVRGLNLGWVRIIADQPTVIIRRGALTIAIDGSYPAFAAIHGGVLPQIAALFVMSTEGTATGRCGLLAYMGGNAQVTPGAGIQNAGGYGLIASQGGVVIALGADFRNAGSDAVRATASGSASVISAILTGAGGAGVFCHKGATVDCQDAILSGAASNGIYCALAGRVNAHNANCRRGASDSSADIAVAQGGTIVATGTTGGTSIATNTTTPSGVIYK</sequence>
<reference evidence="1 2" key="1">
    <citation type="submission" date="2018-12" db="EMBL/GenBank/DDBJ databases">
        <authorList>
            <person name="Criscuolo A."/>
        </authorList>
    </citation>
    <scope>NUCLEOTIDE SEQUENCE [LARGE SCALE GENOMIC DNA]</scope>
    <source>
        <strain evidence="1">ACIP1116241</strain>
    </source>
</reference>
<name>A0A3S4CJV7_9RHOB</name>
<keyword evidence="2" id="KW-1185">Reference proteome</keyword>
<organism evidence="1 2">
    <name type="scientific">Paracoccus haematequi</name>
    <dbReference type="NCBI Taxonomy" id="2491866"/>
    <lineage>
        <taxon>Bacteria</taxon>
        <taxon>Pseudomonadati</taxon>
        <taxon>Pseudomonadota</taxon>
        <taxon>Alphaproteobacteria</taxon>
        <taxon>Rhodobacterales</taxon>
        <taxon>Paracoccaceae</taxon>
        <taxon>Paracoccus</taxon>
    </lineage>
</organism>
<protein>
    <submittedName>
        <fullName evidence="1">Uncharacterized protein</fullName>
    </submittedName>
</protein>
<dbReference type="Proteomes" id="UP000270743">
    <property type="component" value="Unassembled WGS sequence"/>
</dbReference>
<proteinExistence type="predicted"/>
<dbReference type="RefSeq" id="WP_126154895.1">
    <property type="nucleotide sequence ID" value="NZ_UZWE01000033.1"/>
</dbReference>
<dbReference type="OrthoDB" id="7771586at2"/>
<dbReference type="EMBL" id="UZWE01000033">
    <property type="protein sequence ID" value="VDS09245.1"/>
    <property type="molecule type" value="Genomic_DNA"/>
</dbReference>
<dbReference type="AlphaFoldDB" id="A0A3S4CJV7"/>